<sequence>MKHHHWYKLILFSCSGILLILSWWVLHQELQHHPPQEIMKSLLTISRSRLLIAVGLTMISYLVISFYDVIAFCYLGSSLAVVKIMLTAFLSYAISNTTGFALLIGGGIRYRYYSCWQVPTKKIAQVLGFANLSFWLGLFAVSGITFIFEPLPVPRLLYFHFLTVRPLGVLFLVIVSVYLYFCWRKKTLNFRNQILSFPSLSISLTQILVSALDWALATAVLYVLLPSHNSLSYLAFFGIYLLAITAAIISHVPGGLGIFETVILYLLPESISTPDVLGSLLAYRGVYFLFPFLIAITFIGAFEIRKKMNKFFNRH</sequence>
<reference evidence="8" key="1">
    <citation type="journal article" date="2013" name="Proc. Natl. Acad. Sci. U.S.A.">
        <title>Improving the coverage of the cyanobacterial phylum using diversity-driven genome sequencing.</title>
        <authorList>
            <person name="Shih P.M."/>
            <person name="Wu D."/>
            <person name="Latifi A."/>
            <person name="Axen S.D."/>
            <person name="Fewer D.P."/>
            <person name="Talla E."/>
            <person name="Calteau A."/>
            <person name="Cai F."/>
            <person name="Tandeau de Marsac N."/>
            <person name="Rippka R."/>
            <person name="Herdman M."/>
            <person name="Sivonen K."/>
            <person name="Coursin T."/>
            <person name="Laurent T."/>
            <person name="Goodwin L."/>
            <person name="Nolan M."/>
            <person name="Davenport K.W."/>
            <person name="Han C.S."/>
            <person name="Rubin E.M."/>
            <person name="Eisen J.A."/>
            <person name="Woyke T."/>
            <person name="Gugger M."/>
            <person name="Kerfeld C.A."/>
        </authorList>
    </citation>
    <scope>NUCLEOTIDE SEQUENCE [LARGE SCALE GENOMIC DNA]</scope>
    <source>
        <strain evidence="8">ATCC 29371 / PCC 7437</strain>
    </source>
</reference>
<feature type="transmembrane region" description="Helical" evidence="6">
    <location>
        <begin position="6"/>
        <end position="26"/>
    </location>
</feature>
<evidence type="ECO:0000256" key="3">
    <source>
        <dbReference type="ARBA" id="ARBA00022692"/>
    </source>
</evidence>
<feature type="transmembrane region" description="Helical" evidence="6">
    <location>
        <begin position="285"/>
        <end position="304"/>
    </location>
</feature>
<dbReference type="PANTHER" id="PTHR39087">
    <property type="entry name" value="UPF0104 MEMBRANE PROTEIN MJ1595"/>
    <property type="match status" value="1"/>
</dbReference>
<dbReference type="RefSeq" id="WP_015191909.1">
    <property type="nucleotide sequence ID" value="NC_019748.1"/>
</dbReference>
<keyword evidence="4 6" id="KW-1133">Transmembrane helix</keyword>
<dbReference type="PANTHER" id="PTHR39087:SF2">
    <property type="entry name" value="UPF0104 MEMBRANE PROTEIN MJ1595"/>
    <property type="match status" value="1"/>
</dbReference>
<dbReference type="eggNOG" id="COG0392">
    <property type="taxonomic scope" value="Bacteria"/>
</dbReference>
<feature type="transmembrane region" description="Helical" evidence="6">
    <location>
        <begin position="202"/>
        <end position="225"/>
    </location>
</feature>
<comment type="subcellular location">
    <subcellularLocation>
        <location evidence="1">Cell membrane</location>
        <topology evidence="1">Multi-pass membrane protein</topology>
    </subcellularLocation>
</comment>
<organism evidence="7 8">
    <name type="scientific">Stanieria cyanosphaera (strain ATCC 29371 / PCC 7437)</name>
    <dbReference type="NCBI Taxonomy" id="111780"/>
    <lineage>
        <taxon>Bacteria</taxon>
        <taxon>Bacillati</taxon>
        <taxon>Cyanobacteriota</taxon>
        <taxon>Cyanophyceae</taxon>
        <taxon>Pleurocapsales</taxon>
        <taxon>Dermocarpellaceae</taxon>
        <taxon>Stanieria</taxon>
    </lineage>
</organism>
<evidence type="ECO:0000256" key="4">
    <source>
        <dbReference type="ARBA" id="ARBA00022989"/>
    </source>
</evidence>
<feature type="transmembrane region" description="Helical" evidence="6">
    <location>
        <begin position="50"/>
        <end position="72"/>
    </location>
</feature>
<dbReference type="KEGG" id="scs:Sta7437_0641"/>
<gene>
    <name evidence="7" type="ordered locus">Sta7437_0641</name>
</gene>
<evidence type="ECO:0000313" key="8">
    <source>
        <dbReference type="Proteomes" id="UP000010473"/>
    </source>
</evidence>
<evidence type="ECO:0000256" key="5">
    <source>
        <dbReference type="ARBA" id="ARBA00023136"/>
    </source>
</evidence>
<dbReference type="GO" id="GO:0005886">
    <property type="term" value="C:plasma membrane"/>
    <property type="evidence" value="ECO:0007669"/>
    <property type="project" value="UniProtKB-SubCell"/>
</dbReference>
<name>K9XQA7_STAC7</name>
<dbReference type="AlphaFoldDB" id="K9XQA7"/>
<dbReference type="HOGENOM" id="CLU_056539_0_1_3"/>
<accession>K9XQA7</accession>
<keyword evidence="5 6" id="KW-0472">Membrane</keyword>
<feature type="transmembrane region" description="Helical" evidence="6">
    <location>
        <begin position="84"/>
        <end position="105"/>
    </location>
</feature>
<dbReference type="EMBL" id="CP003653">
    <property type="protein sequence ID" value="AFZ34236.1"/>
    <property type="molecule type" value="Genomic_DNA"/>
</dbReference>
<feature type="transmembrane region" description="Helical" evidence="6">
    <location>
        <begin position="231"/>
        <end position="249"/>
    </location>
</feature>
<dbReference type="Pfam" id="PF03706">
    <property type="entry name" value="LPG_synthase_TM"/>
    <property type="match status" value="1"/>
</dbReference>
<keyword evidence="2" id="KW-1003">Cell membrane</keyword>
<protein>
    <submittedName>
        <fullName evidence="7">Uncharacterized protein</fullName>
    </submittedName>
</protein>
<dbReference type="InterPro" id="IPR022791">
    <property type="entry name" value="L-PG_synthase/AglD"/>
</dbReference>
<evidence type="ECO:0000256" key="1">
    <source>
        <dbReference type="ARBA" id="ARBA00004651"/>
    </source>
</evidence>
<evidence type="ECO:0000313" key="7">
    <source>
        <dbReference type="EMBL" id="AFZ34236.1"/>
    </source>
</evidence>
<feature type="transmembrane region" description="Helical" evidence="6">
    <location>
        <begin position="126"/>
        <end position="148"/>
    </location>
</feature>
<feature type="transmembrane region" description="Helical" evidence="6">
    <location>
        <begin position="160"/>
        <end position="181"/>
    </location>
</feature>
<evidence type="ECO:0000256" key="6">
    <source>
        <dbReference type="SAM" id="Phobius"/>
    </source>
</evidence>
<dbReference type="Proteomes" id="UP000010473">
    <property type="component" value="Chromosome"/>
</dbReference>
<dbReference type="OrthoDB" id="145485at2"/>
<keyword evidence="8" id="KW-1185">Reference proteome</keyword>
<keyword evidence="3 6" id="KW-0812">Transmembrane</keyword>
<evidence type="ECO:0000256" key="2">
    <source>
        <dbReference type="ARBA" id="ARBA00022475"/>
    </source>
</evidence>
<proteinExistence type="predicted"/>